<proteinExistence type="predicted"/>
<comment type="caution">
    <text evidence="1">The sequence shown here is derived from an EMBL/GenBank/DDBJ whole genome shotgun (WGS) entry which is preliminary data.</text>
</comment>
<sequence>MGPNRRRAWDLLLKLHDDYFGPDAPPPPDEGFKRRNIVVAIENFLLNSSAWVADDDDHPAENTYQQASVLLSRLLRTGWLIEKRTGVRYFIEMNEPVSAFLEHLKQFAEEGPQYIGADVLMIHNTMNQVEANPVAQASAFSRAALDARRVISKLKTTRVKVRDLMASLANEAETHAFVKGFFQDYVTGIFIADYRELRTKNHPLRGRDDILRIVSDLRDDPEKRELLREGYASFMRNTDKHSIEEAMDRDFERFRRFEEVESHLDRLDHSITRAVRQGTSFISYNLRTRGRLEKLLEQAAQVIPQAVAPGEKVTTAWAPGWLFNEADLRQPRVPAPPRPRAVISKREPTPTERALWELHRTMVRNREVSKRQIEEFLSNQMKDRSQLSSDEFHLTSVNDLVVYGALVRSAVASTHNRKGHPFTASIPGLKITLVKGDFTDNEYFKSPRFTVEWGKH</sequence>
<evidence type="ECO:0000313" key="2">
    <source>
        <dbReference type="Proteomes" id="UP000244248"/>
    </source>
</evidence>
<accession>A0A2T5MBK8</accession>
<dbReference type="InterPro" id="IPR043773">
    <property type="entry name" value="JetA"/>
</dbReference>
<evidence type="ECO:0000313" key="1">
    <source>
        <dbReference type="EMBL" id="PTU29135.1"/>
    </source>
</evidence>
<dbReference type="Proteomes" id="UP000244248">
    <property type="component" value="Unassembled WGS sequence"/>
</dbReference>
<dbReference type="EMBL" id="QANS01000008">
    <property type="protein sequence ID" value="PTU29135.1"/>
    <property type="molecule type" value="Genomic_DNA"/>
</dbReference>
<protein>
    <submittedName>
        <fullName evidence="1">Uncharacterized protein</fullName>
    </submittedName>
</protein>
<organism evidence="1 2">
    <name type="scientific">Stenotrophobium rhamnosiphilum</name>
    <dbReference type="NCBI Taxonomy" id="2029166"/>
    <lineage>
        <taxon>Bacteria</taxon>
        <taxon>Pseudomonadati</taxon>
        <taxon>Pseudomonadota</taxon>
        <taxon>Gammaproteobacteria</taxon>
        <taxon>Nevskiales</taxon>
        <taxon>Nevskiaceae</taxon>
        <taxon>Stenotrophobium</taxon>
    </lineage>
</organism>
<keyword evidence="2" id="KW-1185">Reference proteome</keyword>
<name>A0A2T5MBK8_9GAMM</name>
<dbReference type="Pfam" id="PF18982">
    <property type="entry name" value="JetA"/>
    <property type="match status" value="1"/>
</dbReference>
<gene>
    <name evidence="1" type="ORF">CJD38_17455</name>
</gene>
<reference evidence="1 2" key="1">
    <citation type="submission" date="2018-04" db="EMBL/GenBank/DDBJ databases">
        <title>Novel species isolated from glacier.</title>
        <authorList>
            <person name="Liu Q."/>
            <person name="Xin Y.-H."/>
        </authorList>
    </citation>
    <scope>NUCLEOTIDE SEQUENCE [LARGE SCALE GENOMIC DNA]</scope>
    <source>
        <strain evidence="1 2">GT1R17</strain>
    </source>
</reference>
<dbReference type="AlphaFoldDB" id="A0A2T5MBK8"/>